<accession>A0ACB7RP43</accession>
<proteinExistence type="predicted"/>
<comment type="caution">
    <text evidence="1">The sequence shown here is derived from an EMBL/GenBank/DDBJ whole genome shotgun (WGS) entry which is preliminary data.</text>
</comment>
<sequence length="122" mass="13817">MDARRMYAALSGRREWPTGRTVSRLTGKFILDYVLTSGLTEEDELVSLACRAMECWAEVFRHYDPDDQGYISCDVFHEALAACGYNVSEDYVNCVLRICERLGWVSFDGFIKACATTAKCHP</sequence>
<reference evidence="1" key="1">
    <citation type="submission" date="2020-05" db="EMBL/GenBank/DDBJ databases">
        <title>Large-scale comparative analyses of tick genomes elucidate their genetic diversity and vector capacities.</title>
        <authorList>
            <person name="Jia N."/>
            <person name="Wang J."/>
            <person name="Shi W."/>
            <person name="Du L."/>
            <person name="Sun Y."/>
            <person name="Zhan W."/>
            <person name="Jiang J."/>
            <person name="Wang Q."/>
            <person name="Zhang B."/>
            <person name="Ji P."/>
            <person name="Sakyi L.B."/>
            <person name="Cui X."/>
            <person name="Yuan T."/>
            <person name="Jiang B."/>
            <person name="Yang W."/>
            <person name="Lam T.T.-Y."/>
            <person name="Chang Q."/>
            <person name="Ding S."/>
            <person name="Wang X."/>
            <person name="Zhu J."/>
            <person name="Ruan X."/>
            <person name="Zhao L."/>
            <person name="Wei J."/>
            <person name="Que T."/>
            <person name="Du C."/>
            <person name="Cheng J."/>
            <person name="Dai P."/>
            <person name="Han X."/>
            <person name="Huang E."/>
            <person name="Gao Y."/>
            <person name="Liu J."/>
            <person name="Shao H."/>
            <person name="Ye R."/>
            <person name="Li L."/>
            <person name="Wei W."/>
            <person name="Wang X."/>
            <person name="Wang C."/>
            <person name="Yang T."/>
            <person name="Huo Q."/>
            <person name="Li W."/>
            <person name="Guo W."/>
            <person name="Chen H."/>
            <person name="Zhou L."/>
            <person name="Ni X."/>
            <person name="Tian J."/>
            <person name="Zhou Y."/>
            <person name="Sheng Y."/>
            <person name="Liu T."/>
            <person name="Pan Y."/>
            <person name="Xia L."/>
            <person name="Li J."/>
            <person name="Zhao F."/>
            <person name="Cao W."/>
        </authorList>
    </citation>
    <scope>NUCLEOTIDE SEQUENCE</scope>
    <source>
        <strain evidence="1">Hyas-2018</strain>
    </source>
</reference>
<keyword evidence="2" id="KW-1185">Reference proteome</keyword>
<evidence type="ECO:0000313" key="2">
    <source>
        <dbReference type="Proteomes" id="UP000821845"/>
    </source>
</evidence>
<name>A0ACB7RP43_HYAAI</name>
<dbReference type="EMBL" id="CM023488">
    <property type="protein sequence ID" value="KAH6924403.1"/>
    <property type="molecule type" value="Genomic_DNA"/>
</dbReference>
<gene>
    <name evidence="1" type="ORF">HPB50_016697</name>
</gene>
<protein>
    <submittedName>
        <fullName evidence="1">Uncharacterized protein</fullName>
    </submittedName>
</protein>
<organism evidence="1 2">
    <name type="scientific">Hyalomma asiaticum</name>
    <name type="common">Tick</name>
    <dbReference type="NCBI Taxonomy" id="266040"/>
    <lineage>
        <taxon>Eukaryota</taxon>
        <taxon>Metazoa</taxon>
        <taxon>Ecdysozoa</taxon>
        <taxon>Arthropoda</taxon>
        <taxon>Chelicerata</taxon>
        <taxon>Arachnida</taxon>
        <taxon>Acari</taxon>
        <taxon>Parasitiformes</taxon>
        <taxon>Ixodida</taxon>
        <taxon>Ixodoidea</taxon>
        <taxon>Ixodidae</taxon>
        <taxon>Hyalomminae</taxon>
        <taxon>Hyalomma</taxon>
    </lineage>
</organism>
<evidence type="ECO:0000313" key="1">
    <source>
        <dbReference type="EMBL" id="KAH6924403.1"/>
    </source>
</evidence>
<dbReference type="Proteomes" id="UP000821845">
    <property type="component" value="Chromosome 8"/>
</dbReference>